<dbReference type="InterPro" id="IPR052340">
    <property type="entry name" value="RNase_Y/CdgJ"/>
</dbReference>
<dbReference type="InterPro" id="IPR013976">
    <property type="entry name" value="HDOD"/>
</dbReference>
<dbReference type="AlphaFoldDB" id="A0A398C7E9"/>
<dbReference type="Pfam" id="PF08668">
    <property type="entry name" value="HDOD"/>
    <property type="match status" value="1"/>
</dbReference>
<dbReference type="SUPFAM" id="SSF109604">
    <property type="entry name" value="HD-domain/PDEase-like"/>
    <property type="match status" value="1"/>
</dbReference>
<dbReference type="PANTHER" id="PTHR33525">
    <property type="match status" value="1"/>
</dbReference>
<keyword evidence="3" id="KW-1185">Reference proteome</keyword>
<dbReference type="Proteomes" id="UP000266302">
    <property type="component" value="Unassembled WGS sequence"/>
</dbReference>
<name>A0A398C7E9_9BURK</name>
<evidence type="ECO:0000313" key="3">
    <source>
        <dbReference type="Proteomes" id="UP000266302"/>
    </source>
</evidence>
<evidence type="ECO:0000259" key="1">
    <source>
        <dbReference type="PROSITE" id="PS51833"/>
    </source>
</evidence>
<dbReference type="PROSITE" id="PS51833">
    <property type="entry name" value="HDOD"/>
    <property type="match status" value="1"/>
</dbReference>
<accession>A0A398C7E9</accession>
<dbReference type="RefSeq" id="WP_119108849.1">
    <property type="nucleotide sequence ID" value="NZ_QXJC01000003.1"/>
</dbReference>
<dbReference type="PANTHER" id="PTHR33525:SF3">
    <property type="entry name" value="RIBONUCLEASE Y"/>
    <property type="match status" value="1"/>
</dbReference>
<gene>
    <name evidence="2" type="ORF">D3F03_07920</name>
</gene>
<protein>
    <submittedName>
        <fullName evidence="2">HDOD domain-containing protein</fullName>
    </submittedName>
</protein>
<comment type="caution">
    <text evidence="2">The sequence shown here is derived from an EMBL/GenBank/DDBJ whole genome shotgun (WGS) entry which is preliminary data.</text>
</comment>
<proteinExistence type="predicted"/>
<dbReference type="OrthoDB" id="9797768at2"/>
<dbReference type="Gene3D" id="1.10.3210.10">
    <property type="entry name" value="Hypothetical protein af1432"/>
    <property type="match status" value="1"/>
</dbReference>
<evidence type="ECO:0000313" key="2">
    <source>
        <dbReference type="EMBL" id="RID98184.1"/>
    </source>
</evidence>
<reference evidence="2 3" key="1">
    <citation type="submission" date="2018-09" db="EMBL/GenBank/DDBJ databases">
        <title>Draft genome of Simplicispira sp. NY-02.</title>
        <authorList>
            <person name="Im W.T."/>
        </authorList>
    </citation>
    <scope>NUCLEOTIDE SEQUENCE [LARGE SCALE GENOMIC DNA]</scope>
    <source>
        <strain evidence="2 3">NY-02</strain>
    </source>
</reference>
<dbReference type="EMBL" id="QXJC01000003">
    <property type="protein sequence ID" value="RID98184.1"/>
    <property type="molecule type" value="Genomic_DNA"/>
</dbReference>
<sequence length="295" mass="32738">MSKPMGQDELALRIGKLVTMSPIRTRMLQCLAQESPEIATLTELIESDPVIAARTLRVANSPFFGLAHQVESIAHAVSLVGLRSLQAMALAAAVMEQFKTSIPALQSAYQAHWRHSVAVAVCTQALARRARLAVDAAFTAGLLSDLGRLVMLAIDPERYRQVQELVWQSLAEADSDGSSASVAYRLLEAERTVWGFDHCQVGEQLARQWQLPAMLRRCMALHHQCDHPEADAMVWLVHVSHALAHALDLLQEPQDQVPDIQVVAWDGLQLDWSGSNKLLSEIEERYQIACQQLMH</sequence>
<feature type="domain" description="HDOD" evidence="1">
    <location>
        <begin position="17"/>
        <end position="225"/>
    </location>
</feature>
<organism evidence="2 3">
    <name type="scientific">Simplicispira hankyongi</name>
    <dbReference type="NCBI Taxonomy" id="2315688"/>
    <lineage>
        <taxon>Bacteria</taxon>
        <taxon>Pseudomonadati</taxon>
        <taxon>Pseudomonadota</taxon>
        <taxon>Betaproteobacteria</taxon>
        <taxon>Burkholderiales</taxon>
        <taxon>Comamonadaceae</taxon>
        <taxon>Simplicispira</taxon>
    </lineage>
</organism>